<dbReference type="RefSeq" id="WP_071505280.1">
    <property type="nucleotide sequence ID" value="NZ_MORL01000015.1"/>
</dbReference>
<dbReference type="EMBL" id="MORL01000015">
    <property type="protein sequence ID" value="OIN57145.1"/>
    <property type="molecule type" value="Genomic_DNA"/>
</dbReference>
<gene>
    <name evidence="1" type="ORF">BLX24_21585</name>
</gene>
<dbReference type="OrthoDB" id="7855496at2"/>
<organism evidence="1 2">
    <name type="scientific">Arsenicibacter rosenii</name>
    <dbReference type="NCBI Taxonomy" id="1750698"/>
    <lineage>
        <taxon>Bacteria</taxon>
        <taxon>Pseudomonadati</taxon>
        <taxon>Bacteroidota</taxon>
        <taxon>Cytophagia</taxon>
        <taxon>Cytophagales</taxon>
        <taxon>Spirosomataceae</taxon>
        <taxon>Arsenicibacter</taxon>
    </lineage>
</organism>
<name>A0A1S2VFT1_9BACT</name>
<dbReference type="AlphaFoldDB" id="A0A1S2VFT1"/>
<dbReference type="Proteomes" id="UP000181790">
    <property type="component" value="Unassembled WGS sequence"/>
</dbReference>
<reference evidence="1 2" key="1">
    <citation type="submission" date="2016-10" db="EMBL/GenBank/DDBJ databases">
        <title>Arsenicibacter rosenii gen. nov., sp. nov., an efficient arsenic-methylating bacterium isolated from an arsenic-contaminated paddy soil.</title>
        <authorList>
            <person name="Huang K."/>
        </authorList>
    </citation>
    <scope>NUCLEOTIDE SEQUENCE [LARGE SCALE GENOMIC DNA]</scope>
    <source>
        <strain evidence="1 2">SM-1</strain>
    </source>
</reference>
<accession>A0A1S2VFT1</accession>
<evidence type="ECO:0000313" key="2">
    <source>
        <dbReference type="Proteomes" id="UP000181790"/>
    </source>
</evidence>
<sequence length="100" mass="11744">MGAYQTYPMNWRGISLTVRYNPDYSASYHEIYRVQLGHLEVRCHDPLPITSTGYCSYFTPVSHIEEWGGPLEFVKAWLDKDAEQPEWKAQNEQSRQLTLF</sequence>
<evidence type="ECO:0000313" key="1">
    <source>
        <dbReference type="EMBL" id="OIN57145.1"/>
    </source>
</evidence>
<proteinExistence type="predicted"/>
<keyword evidence="2" id="KW-1185">Reference proteome</keyword>
<comment type="caution">
    <text evidence="1">The sequence shown here is derived from an EMBL/GenBank/DDBJ whole genome shotgun (WGS) entry which is preliminary data.</text>
</comment>
<protein>
    <submittedName>
        <fullName evidence="1">Uncharacterized protein</fullName>
    </submittedName>
</protein>